<feature type="signal peptide" evidence="1">
    <location>
        <begin position="1"/>
        <end position="18"/>
    </location>
</feature>
<gene>
    <name evidence="2" type="ORF">pipiens_005105</name>
</gene>
<feature type="chain" id="PRO_5044747725" evidence="1">
    <location>
        <begin position="19"/>
        <end position="87"/>
    </location>
</feature>
<dbReference type="EMBL" id="JBEHCU010014059">
    <property type="protein sequence ID" value="KAL1373714.1"/>
    <property type="molecule type" value="Genomic_DNA"/>
</dbReference>
<evidence type="ECO:0000256" key="1">
    <source>
        <dbReference type="SAM" id="SignalP"/>
    </source>
</evidence>
<evidence type="ECO:0000313" key="3">
    <source>
        <dbReference type="Proteomes" id="UP001562425"/>
    </source>
</evidence>
<proteinExistence type="predicted"/>
<keyword evidence="3" id="KW-1185">Reference proteome</keyword>
<comment type="caution">
    <text evidence="2">The sequence shown here is derived from an EMBL/GenBank/DDBJ whole genome shotgun (WGS) entry which is preliminary data.</text>
</comment>
<evidence type="ECO:0000313" key="2">
    <source>
        <dbReference type="EMBL" id="KAL1373714.1"/>
    </source>
</evidence>
<dbReference type="Proteomes" id="UP001562425">
    <property type="component" value="Unassembled WGS sequence"/>
</dbReference>
<name>A0ABD1CBF4_CULPP</name>
<sequence>MFKSLLLLSAVVFITVEPAKLGGSSYRTDILHEVPVKHHEIGGVIKSNGIKELKKPHHLGEKLHLVDEQGHVGHHVGQSYSKLKKYN</sequence>
<protein>
    <submittedName>
        <fullName evidence="2">Uncharacterized protein</fullName>
    </submittedName>
</protein>
<accession>A0ABD1CBF4</accession>
<keyword evidence="1" id="KW-0732">Signal</keyword>
<organism evidence="2 3">
    <name type="scientific">Culex pipiens pipiens</name>
    <name type="common">Northern house mosquito</name>
    <dbReference type="NCBI Taxonomy" id="38569"/>
    <lineage>
        <taxon>Eukaryota</taxon>
        <taxon>Metazoa</taxon>
        <taxon>Ecdysozoa</taxon>
        <taxon>Arthropoda</taxon>
        <taxon>Hexapoda</taxon>
        <taxon>Insecta</taxon>
        <taxon>Pterygota</taxon>
        <taxon>Neoptera</taxon>
        <taxon>Endopterygota</taxon>
        <taxon>Diptera</taxon>
        <taxon>Nematocera</taxon>
        <taxon>Culicoidea</taxon>
        <taxon>Culicidae</taxon>
        <taxon>Culicinae</taxon>
        <taxon>Culicini</taxon>
        <taxon>Culex</taxon>
        <taxon>Culex</taxon>
    </lineage>
</organism>
<dbReference type="AlphaFoldDB" id="A0ABD1CBF4"/>
<reference evidence="2 3" key="1">
    <citation type="submission" date="2024-05" db="EMBL/GenBank/DDBJ databases">
        <title>Culex pipiens pipiens assembly and annotation.</title>
        <authorList>
            <person name="Alout H."/>
            <person name="Durand T."/>
        </authorList>
    </citation>
    <scope>NUCLEOTIDE SEQUENCE [LARGE SCALE GENOMIC DNA]</scope>
    <source>
        <strain evidence="2">HA-2024</strain>
        <tissue evidence="2">Whole body</tissue>
    </source>
</reference>